<reference evidence="2" key="2">
    <citation type="submission" date="2022-01" db="EMBL/GenBank/DDBJ databases">
        <authorList>
            <person name="Yamashiro T."/>
            <person name="Shiraishi A."/>
            <person name="Satake H."/>
            <person name="Nakayama K."/>
        </authorList>
    </citation>
    <scope>NUCLEOTIDE SEQUENCE</scope>
</reference>
<gene>
    <name evidence="2" type="ORF">Tco_1018477</name>
</gene>
<dbReference type="Pfam" id="PF03732">
    <property type="entry name" value="Retrotrans_gag"/>
    <property type="match status" value="1"/>
</dbReference>
<evidence type="ECO:0000313" key="2">
    <source>
        <dbReference type="EMBL" id="GJT66997.1"/>
    </source>
</evidence>
<protein>
    <submittedName>
        <fullName evidence="2">Ty3-gypsy retrotransposon protein</fullName>
    </submittedName>
</protein>
<name>A0ABQ5FX19_9ASTR</name>
<organism evidence="2 3">
    <name type="scientific">Tanacetum coccineum</name>
    <dbReference type="NCBI Taxonomy" id="301880"/>
    <lineage>
        <taxon>Eukaryota</taxon>
        <taxon>Viridiplantae</taxon>
        <taxon>Streptophyta</taxon>
        <taxon>Embryophyta</taxon>
        <taxon>Tracheophyta</taxon>
        <taxon>Spermatophyta</taxon>
        <taxon>Magnoliopsida</taxon>
        <taxon>eudicotyledons</taxon>
        <taxon>Gunneridae</taxon>
        <taxon>Pentapetalae</taxon>
        <taxon>asterids</taxon>
        <taxon>campanulids</taxon>
        <taxon>Asterales</taxon>
        <taxon>Asteraceae</taxon>
        <taxon>Asteroideae</taxon>
        <taxon>Anthemideae</taxon>
        <taxon>Anthemidinae</taxon>
        <taxon>Tanacetum</taxon>
    </lineage>
</organism>
<dbReference type="Proteomes" id="UP001151760">
    <property type="component" value="Unassembled WGS sequence"/>
</dbReference>
<dbReference type="InterPro" id="IPR005162">
    <property type="entry name" value="Retrotrans_gag_dom"/>
</dbReference>
<keyword evidence="3" id="KW-1185">Reference proteome</keyword>
<evidence type="ECO:0000259" key="1">
    <source>
        <dbReference type="Pfam" id="PF03732"/>
    </source>
</evidence>
<feature type="domain" description="Retrotransposon gag" evidence="1">
    <location>
        <begin position="37"/>
        <end position="106"/>
    </location>
</feature>
<reference evidence="2" key="1">
    <citation type="journal article" date="2022" name="Int. J. Mol. Sci.">
        <title>Draft Genome of Tanacetum Coccineum: Genomic Comparison of Closely Related Tanacetum-Family Plants.</title>
        <authorList>
            <person name="Yamashiro T."/>
            <person name="Shiraishi A."/>
            <person name="Nakayama K."/>
            <person name="Satake H."/>
        </authorList>
    </citation>
    <scope>NUCLEOTIDE SEQUENCE</scope>
</reference>
<accession>A0ABQ5FX19</accession>
<comment type="caution">
    <text evidence="2">The sequence shown here is derived from an EMBL/GenBank/DDBJ whole genome shotgun (WGS) entry which is preliminary data.</text>
</comment>
<dbReference type="EMBL" id="BQNB010017767">
    <property type="protein sequence ID" value="GJT66997.1"/>
    <property type="molecule type" value="Genomic_DNA"/>
</dbReference>
<evidence type="ECO:0000313" key="3">
    <source>
        <dbReference type="Proteomes" id="UP001151760"/>
    </source>
</evidence>
<proteinExistence type="predicted"/>
<sequence length="339" mass="38590">MRLDVPKFLGVDPESWIFAINEYFSLINTLTDQSLQIVGFNLEGVAAEWFQWMSQNGLITTWDRFMESVKIHFGSSKYKDPKGALSKLLQLGTLEDYQQEFEKLMNMDTDIPDSLLIFFNISGLKLNLQHELLVSRPTTLGDAFSLARITEARLEVIAKKEQNIIEKADTTLSLPIEEVSPVVKGPLDASEDTLLSLRSEDLNFKIQEKAVEYVRALNVAPLKVVFTGHVDEVRDKFAEFFEDKGSVEKVLSATKLPKGGNSHSAYSLYHLQDKVNFEGMGNVTPWAAEVRRRKRVKCYVQSSERRKRKKVIGGGSERRKVNQECFSRRHLKGNVVLKE</sequence>